<sequence>MNENLLTQTVSVAMTITRSYLREGDTAIDATCGNGNDTLTLAQATGMSGRILAIDLQEEAIHASRGLLSANQIENTEFICGSFVNLETYWRAWKERNEQNVAATLAPKAIVFNLGYLPGGDKKMTTKTEDTLIAVQQALSIVAPGGIVTLVLYPGHEEGAREKDTLLKFAEQLSTSRFHTAHVDFPNQKKNPPEILWITKK</sequence>
<dbReference type="InterPro" id="IPR010719">
    <property type="entry name" value="MnmM_MeTrfase"/>
</dbReference>
<dbReference type="CDD" id="cd02440">
    <property type="entry name" value="AdoMet_MTases"/>
    <property type="match status" value="1"/>
</dbReference>
<dbReference type="RefSeq" id="WP_160201334.1">
    <property type="nucleotide sequence ID" value="NZ_QXWK01000009.1"/>
</dbReference>
<reference evidence="1 2" key="1">
    <citation type="submission" date="2018-08" db="EMBL/GenBank/DDBJ databases">
        <title>Murine metabolic-syndrome-specific gut microbial biobank.</title>
        <authorList>
            <person name="Liu C."/>
        </authorList>
    </citation>
    <scope>NUCLEOTIDE SEQUENCE [LARGE SCALE GENOMIC DNA]</scope>
    <source>
        <strain evidence="1 2">28</strain>
    </source>
</reference>
<dbReference type="GO" id="GO:0008168">
    <property type="term" value="F:methyltransferase activity"/>
    <property type="evidence" value="ECO:0007669"/>
    <property type="project" value="UniProtKB-KW"/>
</dbReference>
<dbReference type="GO" id="GO:0032259">
    <property type="term" value="P:methylation"/>
    <property type="evidence" value="ECO:0007669"/>
    <property type="project" value="UniProtKB-KW"/>
</dbReference>
<dbReference type="PANTHER" id="PTHR35276">
    <property type="entry name" value="S-ADENOSYL-L-METHIONINE-DEPENDENT METHYLTRANSFERASES SUPERFAMILY PROTEIN"/>
    <property type="match status" value="1"/>
</dbReference>
<dbReference type="InterPro" id="IPR029063">
    <property type="entry name" value="SAM-dependent_MTases_sf"/>
</dbReference>
<dbReference type="Pfam" id="PF06962">
    <property type="entry name" value="rRNA_methylase"/>
    <property type="match status" value="1"/>
</dbReference>
<dbReference type="Proteomes" id="UP000446866">
    <property type="component" value="Unassembled WGS sequence"/>
</dbReference>
<dbReference type="PANTHER" id="PTHR35276:SF1">
    <property type="entry name" value="TRNA (MNM(5)S(2)U34)-METHYLTRANSFERASE, CHLOROPLASTIC"/>
    <property type="match status" value="1"/>
</dbReference>
<dbReference type="Gene3D" id="3.40.50.150">
    <property type="entry name" value="Vaccinia Virus protein VP39"/>
    <property type="match status" value="1"/>
</dbReference>
<keyword evidence="1" id="KW-0808">Transferase</keyword>
<dbReference type="AlphaFoldDB" id="A0A845QGR1"/>
<gene>
    <name evidence="1" type="ORF">D0435_05215</name>
</gene>
<keyword evidence="2" id="KW-1185">Reference proteome</keyword>
<evidence type="ECO:0000313" key="1">
    <source>
        <dbReference type="EMBL" id="NBH61049.1"/>
    </source>
</evidence>
<name>A0A845QGR1_9FIRM</name>
<dbReference type="EMBL" id="QXWK01000009">
    <property type="protein sequence ID" value="NBH61049.1"/>
    <property type="molecule type" value="Genomic_DNA"/>
</dbReference>
<keyword evidence="1" id="KW-0489">Methyltransferase</keyword>
<dbReference type="SUPFAM" id="SSF53335">
    <property type="entry name" value="S-adenosyl-L-methionine-dependent methyltransferases"/>
    <property type="match status" value="1"/>
</dbReference>
<comment type="caution">
    <text evidence="1">The sequence shown here is derived from an EMBL/GenBank/DDBJ whole genome shotgun (WGS) entry which is preliminary data.</text>
</comment>
<evidence type="ECO:0000313" key="2">
    <source>
        <dbReference type="Proteomes" id="UP000446866"/>
    </source>
</evidence>
<organism evidence="1 2">
    <name type="scientific">Anaerotruncus colihominis</name>
    <dbReference type="NCBI Taxonomy" id="169435"/>
    <lineage>
        <taxon>Bacteria</taxon>
        <taxon>Bacillati</taxon>
        <taxon>Bacillota</taxon>
        <taxon>Clostridia</taxon>
        <taxon>Eubacteriales</taxon>
        <taxon>Oscillospiraceae</taxon>
        <taxon>Anaerotruncus</taxon>
    </lineage>
</organism>
<protein>
    <submittedName>
        <fullName evidence="1">Methyltransferase domain-containing protein</fullName>
    </submittedName>
</protein>
<proteinExistence type="predicted"/>
<accession>A0A845QGR1</accession>